<feature type="binding site" evidence="6">
    <location>
        <begin position="8"/>
        <end position="15"/>
    </location>
    <ligand>
        <name>substrate</name>
    </ligand>
</feature>
<dbReference type="RefSeq" id="WP_158093151.1">
    <property type="nucleotide sequence ID" value="NZ_BMHB01000001.1"/>
</dbReference>
<dbReference type="PANTHER" id="PTHR11931">
    <property type="entry name" value="PHOSPHOGLYCERATE MUTASE"/>
    <property type="match status" value="1"/>
</dbReference>
<dbReference type="AlphaFoldDB" id="A0A8J3AEU5"/>
<dbReference type="InterPro" id="IPR013078">
    <property type="entry name" value="His_Pase_superF_clade-1"/>
</dbReference>
<evidence type="ECO:0000256" key="4">
    <source>
        <dbReference type="ARBA" id="ARBA00023235"/>
    </source>
</evidence>
<dbReference type="PIRSF" id="PIRSF000709">
    <property type="entry name" value="6PFK_2-Ptase"/>
    <property type="match status" value="1"/>
</dbReference>
<dbReference type="OrthoDB" id="9782128at2"/>
<dbReference type="EMBL" id="BMHB01000001">
    <property type="protein sequence ID" value="GGI13077.1"/>
    <property type="molecule type" value="Genomic_DNA"/>
</dbReference>
<gene>
    <name evidence="7" type="ORF">GCM10007380_16110</name>
</gene>
<comment type="similarity">
    <text evidence="1">Belongs to the phosphoglycerate mutase family. BPG-dependent PGAM subfamily.</text>
</comment>
<evidence type="ECO:0000256" key="5">
    <source>
        <dbReference type="PIRSR" id="PIRSR613078-1"/>
    </source>
</evidence>
<dbReference type="PROSITE" id="PS00175">
    <property type="entry name" value="PG_MUTASE"/>
    <property type="match status" value="1"/>
</dbReference>
<dbReference type="Gene3D" id="3.40.50.1240">
    <property type="entry name" value="Phosphoglycerate mutase-like"/>
    <property type="match status" value="1"/>
</dbReference>
<dbReference type="Pfam" id="PF00300">
    <property type="entry name" value="His_Phos_1"/>
    <property type="match status" value="1"/>
</dbReference>
<protein>
    <recommendedName>
        <fullName evidence="2">phosphoglycerate mutase (2,3-diphosphoglycerate-dependent)</fullName>
        <ecNumber evidence="2">5.4.2.11</ecNumber>
    </recommendedName>
</protein>
<feature type="binding site" evidence="6">
    <location>
        <position position="58"/>
    </location>
    <ligand>
        <name>substrate</name>
    </ligand>
</feature>
<dbReference type="InterPro" id="IPR005952">
    <property type="entry name" value="Phosphogly_mut1"/>
</dbReference>
<name>A0A8J3AEU5_9BACI</name>
<proteinExistence type="inferred from homology"/>
<dbReference type="GO" id="GO:0006096">
    <property type="term" value="P:glycolytic process"/>
    <property type="evidence" value="ECO:0007669"/>
    <property type="project" value="UniProtKB-KW"/>
</dbReference>
<keyword evidence="4" id="KW-0413">Isomerase</keyword>
<sequence>MLHIYLTRHGETEWNIQNRLQGWKDSPLTSKGINDAKALSQKISGIRFQSIYSSPSMRALNTAKILSGVNDIPIFLDENLREINFGEWEGKTKSEINERFENEFSSLWESPSAYNHLPHNGESLKNVRNRVEEVLKNIIETNKDGNVLIVTHAVIVATIIAYFKNSPIEKLWDIPFVHGTCLTHLEIDVENEHLNLKLLCDTAHLQESKYFKNTPNNK</sequence>
<evidence type="ECO:0000256" key="3">
    <source>
        <dbReference type="ARBA" id="ARBA00023152"/>
    </source>
</evidence>
<comment type="caution">
    <text evidence="7">The sequence shown here is derived from an EMBL/GenBank/DDBJ whole genome shotgun (WGS) entry which is preliminary data.</text>
</comment>
<dbReference type="InterPro" id="IPR029033">
    <property type="entry name" value="His_PPase_superfam"/>
</dbReference>
<dbReference type="SUPFAM" id="SSF53254">
    <property type="entry name" value="Phosphoglycerate mutase-like"/>
    <property type="match status" value="1"/>
</dbReference>
<dbReference type="Proteomes" id="UP000626244">
    <property type="component" value="Unassembled WGS sequence"/>
</dbReference>
<evidence type="ECO:0000313" key="8">
    <source>
        <dbReference type="Proteomes" id="UP000626244"/>
    </source>
</evidence>
<feature type="active site" description="Proton donor/acceptor" evidence="5">
    <location>
        <position position="82"/>
    </location>
</feature>
<feature type="binding site" evidence="6">
    <location>
        <position position="93"/>
    </location>
    <ligand>
        <name>substrate</name>
    </ligand>
</feature>
<reference evidence="8" key="1">
    <citation type="journal article" date="2019" name="Int. J. Syst. Evol. Microbiol.">
        <title>The Global Catalogue of Microorganisms (GCM) 10K type strain sequencing project: providing services to taxonomists for standard genome sequencing and annotation.</title>
        <authorList>
            <consortium name="The Broad Institute Genomics Platform"/>
            <consortium name="The Broad Institute Genome Sequencing Center for Infectious Disease"/>
            <person name="Wu L."/>
            <person name="Ma J."/>
        </authorList>
    </citation>
    <scope>NUCLEOTIDE SEQUENCE [LARGE SCALE GENOMIC DNA]</scope>
    <source>
        <strain evidence="8">CGMCC 1.14993</strain>
    </source>
</reference>
<dbReference type="GO" id="GO:0004619">
    <property type="term" value="F:phosphoglycerate mutase activity"/>
    <property type="evidence" value="ECO:0007669"/>
    <property type="project" value="UniProtKB-EC"/>
</dbReference>
<keyword evidence="8" id="KW-1185">Reference proteome</keyword>
<dbReference type="SMART" id="SM00855">
    <property type="entry name" value="PGAM"/>
    <property type="match status" value="1"/>
</dbReference>
<dbReference type="EC" id="5.4.2.11" evidence="2"/>
<accession>A0A8J3AEU5</accession>
<evidence type="ECO:0000256" key="2">
    <source>
        <dbReference type="ARBA" id="ARBA00012028"/>
    </source>
</evidence>
<dbReference type="CDD" id="cd07067">
    <property type="entry name" value="HP_PGM_like"/>
    <property type="match status" value="1"/>
</dbReference>
<organism evidence="7 8">
    <name type="scientific">Gottfriedia solisilvae</name>
    <dbReference type="NCBI Taxonomy" id="1516104"/>
    <lineage>
        <taxon>Bacteria</taxon>
        <taxon>Bacillati</taxon>
        <taxon>Bacillota</taxon>
        <taxon>Bacilli</taxon>
        <taxon>Bacillales</taxon>
        <taxon>Bacillaceae</taxon>
        <taxon>Gottfriedia</taxon>
    </lineage>
</organism>
<evidence type="ECO:0000313" key="7">
    <source>
        <dbReference type="EMBL" id="GGI13077.1"/>
    </source>
</evidence>
<dbReference type="InterPro" id="IPR001345">
    <property type="entry name" value="PG/BPGM_mutase_AS"/>
</dbReference>
<evidence type="ECO:0000256" key="1">
    <source>
        <dbReference type="ARBA" id="ARBA00006717"/>
    </source>
</evidence>
<keyword evidence="3" id="KW-0324">Glycolysis</keyword>
<feature type="active site" description="Tele-phosphohistidine intermediate" evidence="5">
    <location>
        <position position="9"/>
    </location>
</feature>
<evidence type="ECO:0000256" key="6">
    <source>
        <dbReference type="PIRSR" id="PIRSR613078-2"/>
    </source>
</evidence>